<comment type="catalytic activity">
    <reaction evidence="12">
        <text>a globoside Gb3Cer + H2O = a beta-D-galactosyl-(1-&gt;4)-beta-D-glucosyl-(1&lt;-&gt;1)-ceramide + D-galactose</text>
        <dbReference type="Rhea" id="RHEA:48020"/>
        <dbReference type="ChEBI" id="CHEBI:4139"/>
        <dbReference type="ChEBI" id="CHEBI:15377"/>
        <dbReference type="ChEBI" id="CHEBI:79208"/>
        <dbReference type="ChEBI" id="CHEBI:88154"/>
    </reaction>
    <physiologicalReaction direction="left-to-right" evidence="12">
        <dbReference type="Rhea" id="RHEA:48021"/>
    </physiologicalReaction>
</comment>
<evidence type="ECO:0000256" key="10">
    <source>
        <dbReference type="ARBA" id="ARBA00023228"/>
    </source>
</evidence>
<dbReference type="Pfam" id="PF16499">
    <property type="entry name" value="Melibiase_2"/>
    <property type="match status" value="1"/>
</dbReference>
<dbReference type="GO" id="GO:0005764">
    <property type="term" value="C:lysosome"/>
    <property type="evidence" value="ECO:0007669"/>
    <property type="project" value="UniProtKB-SubCell"/>
</dbReference>
<evidence type="ECO:0000259" key="16">
    <source>
        <dbReference type="Pfam" id="PF17450"/>
    </source>
</evidence>
<proteinExistence type="inferred from homology"/>
<dbReference type="GO" id="GO:0009311">
    <property type="term" value="P:oligosaccharide metabolic process"/>
    <property type="evidence" value="ECO:0000318"/>
    <property type="project" value="GO_Central"/>
</dbReference>
<keyword evidence="8 15" id="KW-1015">Disulfide bond</keyword>
<dbReference type="EC" id="3.2.1.-" evidence="15"/>
<evidence type="ECO:0000256" key="7">
    <source>
        <dbReference type="ARBA" id="ARBA00023098"/>
    </source>
</evidence>
<dbReference type="Proteomes" id="UP000001646">
    <property type="component" value="Unplaced"/>
</dbReference>
<dbReference type="KEGG" id="acs:100561397"/>
<dbReference type="FunFam" id="2.60.40.1180:FF:000017">
    <property type="entry name" value="Alpha-galactosidase A"/>
    <property type="match status" value="1"/>
</dbReference>
<dbReference type="Gene3D" id="3.20.20.70">
    <property type="entry name" value="Aldolase class I"/>
    <property type="match status" value="1"/>
</dbReference>
<keyword evidence="9" id="KW-0325">Glycoprotein</keyword>
<evidence type="ECO:0000256" key="13">
    <source>
        <dbReference type="ARBA" id="ARBA00051382"/>
    </source>
</evidence>
<dbReference type="OrthoDB" id="5795902at2759"/>
<dbReference type="PROSITE" id="PS00512">
    <property type="entry name" value="ALPHA_GALACTOSIDASE"/>
    <property type="match status" value="1"/>
</dbReference>
<comment type="function">
    <text evidence="14">Catalyzes the hydrolysis of glycosphingolipids and participates in their degradation in the lysosome.</text>
</comment>
<dbReference type="Ensembl" id="ENSACAT00000005312.3">
    <property type="protein sequence ID" value="ENSACAP00000005195.3"/>
    <property type="gene ID" value="ENSACAG00000005265.3"/>
</dbReference>
<feature type="domain" description="Alpha galactosidase A C-terminal" evidence="16">
    <location>
        <begin position="374"/>
        <end position="458"/>
    </location>
</feature>
<reference evidence="17" key="3">
    <citation type="submission" date="2025-09" db="UniProtKB">
        <authorList>
            <consortium name="Ensembl"/>
        </authorList>
    </citation>
    <scope>IDENTIFICATION</scope>
</reference>
<organism evidence="17 18">
    <name type="scientific">Anolis carolinensis</name>
    <name type="common">Green anole</name>
    <name type="synonym">American chameleon</name>
    <dbReference type="NCBI Taxonomy" id="28377"/>
    <lineage>
        <taxon>Eukaryota</taxon>
        <taxon>Metazoa</taxon>
        <taxon>Chordata</taxon>
        <taxon>Craniata</taxon>
        <taxon>Vertebrata</taxon>
        <taxon>Euteleostomi</taxon>
        <taxon>Lepidosauria</taxon>
        <taxon>Squamata</taxon>
        <taxon>Bifurcata</taxon>
        <taxon>Unidentata</taxon>
        <taxon>Episquamata</taxon>
        <taxon>Toxicofera</taxon>
        <taxon>Iguania</taxon>
        <taxon>Dactyloidae</taxon>
        <taxon>Anolis</taxon>
    </lineage>
</organism>
<comment type="subunit">
    <text evidence="4 15">Homodimer.</text>
</comment>
<dbReference type="InterPro" id="IPR035373">
    <property type="entry name" value="Melibiase/NAGA_C"/>
</dbReference>
<dbReference type="CDD" id="cd14792">
    <property type="entry name" value="GH27"/>
    <property type="match status" value="1"/>
</dbReference>
<dbReference type="HOGENOM" id="CLU_013093_0_0_1"/>
<sequence length="468" mass="52153">MREKFQPALRNFEGGAFGKGRGLEHHLLFYRWHHNQSLMTSPRFQTIHSGSKIKRRVSVRIMPPFPLWVFLILPCGTFGLENGLLRTPPMGWVPWERFRCNTNCAHDPDNCISEGLIKAMADRLVEDGWKELGYEYVNLDDCWAAKKRDPQGKLQPDPERFPSGIKSLADYVHSKGLKFGIYSDLGNATCAGYPGTTLETIETDAQTFASWGVDMLKLDGCFSDSATKAVGYPKMSAALNKTGRPIAFSCSWPAYEGGLPPKVNYTLLGKICNLWRNYIDIEDSWDSLFRIIEWYGNNQDTLQPAAGPGRWNDPDMLILGDFGLSLEQSKVQVAIWAILAAPFFMSCNLRNISDEAKGLLQNPQLLNISQDPRGIQGSRIYKSPHFEVWRRPLVLGQFALAVMNTGTDGAPRPYVTALALLGISGCGSGYKIHDVLEKRFLGTFGSGKLLNHEVAPTGVALLFVEPLC</sequence>
<dbReference type="AlphaFoldDB" id="H9GA27"/>
<dbReference type="Pfam" id="PF17450">
    <property type="entry name" value="Melibiase_2_C"/>
    <property type="match status" value="1"/>
</dbReference>
<dbReference type="eggNOG" id="KOG2366">
    <property type="taxonomic scope" value="Eukaryota"/>
</dbReference>
<dbReference type="InterPro" id="IPR002241">
    <property type="entry name" value="Glyco_hydro_27"/>
</dbReference>
<evidence type="ECO:0000256" key="3">
    <source>
        <dbReference type="ARBA" id="ARBA00009743"/>
    </source>
</evidence>
<reference evidence="17" key="2">
    <citation type="submission" date="2025-08" db="UniProtKB">
        <authorList>
            <consortium name="Ensembl"/>
        </authorList>
    </citation>
    <scope>IDENTIFICATION</scope>
</reference>
<dbReference type="PANTHER" id="PTHR11452">
    <property type="entry name" value="ALPHA-GALACTOSIDASE/ALPHA-N-ACETYLGALACTOSAMINIDASE"/>
    <property type="match status" value="1"/>
</dbReference>
<evidence type="ECO:0000256" key="4">
    <source>
        <dbReference type="ARBA" id="ARBA00011738"/>
    </source>
</evidence>
<dbReference type="InterPro" id="IPR017853">
    <property type="entry name" value="GH"/>
</dbReference>
<evidence type="ECO:0000313" key="18">
    <source>
        <dbReference type="Proteomes" id="UP000001646"/>
    </source>
</evidence>
<dbReference type="SUPFAM" id="SSF51445">
    <property type="entry name" value="(Trans)glycosidases"/>
    <property type="match status" value="1"/>
</dbReference>
<comment type="catalytic activity">
    <reaction evidence="13">
        <text>a globoside Gb3Cer (d18:1(4E)) + H2O = a beta-D-Gal-(1-&gt;4)-beta-D-Glc-(1&lt;-&gt;1)-Cer(d18:1(4E)) + D-galactose</text>
        <dbReference type="Rhea" id="RHEA:21112"/>
        <dbReference type="ChEBI" id="CHEBI:4139"/>
        <dbReference type="ChEBI" id="CHEBI:15377"/>
        <dbReference type="ChEBI" id="CHEBI:17950"/>
        <dbReference type="ChEBI" id="CHEBI:18313"/>
    </reaction>
    <physiologicalReaction direction="left-to-right" evidence="13">
        <dbReference type="Rhea" id="RHEA:21113"/>
    </physiologicalReaction>
</comment>
<comment type="catalytic activity">
    <reaction evidence="1">
        <text>Hydrolysis of terminal, non-reducing alpha-D-galactose residues in alpha-D-galactosides, including galactose oligosaccharides, galactomannans and galactolipids.</text>
        <dbReference type="EC" id="3.2.1.22"/>
    </reaction>
</comment>
<comment type="similarity">
    <text evidence="3 15">Belongs to the glycosyl hydrolase 27 family.</text>
</comment>
<keyword evidence="10" id="KW-0458">Lysosome</keyword>
<evidence type="ECO:0000256" key="14">
    <source>
        <dbReference type="ARBA" id="ARBA00056170"/>
    </source>
</evidence>
<evidence type="ECO:0000256" key="9">
    <source>
        <dbReference type="ARBA" id="ARBA00023180"/>
    </source>
</evidence>
<evidence type="ECO:0000256" key="12">
    <source>
        <dbReference type="ARBA" id="ARBA00051267"/>
    </source>
</evidence>
<dbReference type="GeneTree" id="ENSGT00390000008751"/>
<evidence type="ECO:0000313" key="17">
    <source>
        <dbReference type="Ensembl" id="ENSACAP00000005195.3"/>
    </source>
</evidence>
<evidence type="ECO:0000256" key="2">
    <source>
        <dbReference type="ARBA" id="ARBA00004371"/>
    </source>
</evidence>
<dbReference type="InterPro" id="IPR013780">
    <property type="entry name" value="Glyco_hydro_b"/>
</dbReference>
<keyword evidence="5" id="KW-0732">Signal</keyword>
<evidence type="ECO:0000256" key="5">
    <source>
        <dbReference type="ARBA" id="ARBA00022729"/>
    </source>
</evidence>
<dbReference type="PANTHER" id="PTHR11452:SF93">
    <property type="entry name" value="ALPHA-GALACTOSIDASE"/>
    <property type="match status" value="1"/>
</dbReference>
<dbReference type="Gene3D" id="2.60.40.1180">
    <property type="entry name" value="Golgi alpha-mannosidase II"/>
    <property type="match status" value="1"/>
</dbReference>
<evidence type="ECO:0000256" key="15">
    <source>
        <dbReference type="RuleBase" id="RU361168"/>
    </source>
</evidence>
<evidence type="ECO:0000256" key="11">
    <source>
        <dbReference type="ARBA" id="ARBA00023295"/>
    </source>
</evidence>
<keyword evidence="6 15" id="KW-0378">Hydrolase</keyword>
<keyword evidence="7" id="KW-0443">Lipid metabolism</keyword>
<name>H9GA27_ANOCA</name>
<dbReference type="GO" id="GO:0016139">
    <property type="term" value="P:glycoside catabolic process"/>
    <property type="evidence" value="ECO:0000318"/>
    <property type="project" value="GO_Central"/>
</dbReference>
<dbReference type="Bgee" id="ENSACAG00000005265">
    <property type="expression patterns" value="Expressed in brain and 4 other cell types or tissues"/>
</dbReference>
<dbReference type="InterPro" id="IPR013785">
    <property type="entry name" value="Aldolase_TIM"/>
</dbReference>
<dbReference type="InterPro" id="IPR000111">
    <property type="entry name" value="Glyco_hydro_27/36_CS"/>
</dbReference>
<dbReference type="STRING" id="28377.ENSACAP00000005195"/>
<dbReference type="InParanoid" id="H9GA27"/>
<dbReference type="GO" id="GO:0046479">
    <property type="term" value="P:glycosphingolipid catabolic process"/>
    <property type="evidence" value="ECO:0007669"/>
    <property type="project" value="UniProtKB-ARBA"/>
</dbReference>
<dbReference type="SUPFAM" id="SSF51011">
    <property type="entry name" value="Glycosyl hydrolase domain"/>
    <property type="match status" value="1"/>
</dbReference>
<dbReference type="FunFam" id="3.20.20.70:FF:000070">
    <property type="entry name" value="Alpha-galactosidase"/>
    <property type="match status" value="1"/>
</dbReference>
<evidence type="ECO:0000256" key="1">
    <source>
        <dbReference type="ARBA" id="ARBA00001255"/>
    </source>
</evidence>
<keyword evidence="18" id="KW-1185">Reference proteome</keyword>
<dbReference type="GO" id="GO:0016020">
    <property type="term" value="C:membrane"/>
    <property type="evidence" value="ECO:0007669"/>
    <property type="project" value="GOC"/>
</dbReference>
<evidence type="ECO:0000256" key="6">
    <source>
        <dbReference type="ARBA" id="ARBA00022801"/>
    </source>
</evidence>
<reference evidence="17" key="1">
    <citation type="submission" date="2009-12" db="EMBL/GenBank/DDBJ databases">
        <title>The Genome Sequence of Anolis carolinensis (Green Anole Lizard).</title>
        <authorList>
            <consortium name="The Genome Sequencing Platform"/>
            <person name="Di Palma F."/>
            <person name="Alfoldi J."/>
            <person name="Heiman D."/>
            <person name="Young S."/>
            <person name="Grabherr M."/>
            <person name="Johnson J."/>
            <person name="Lander E.S."/>
            <person name="Lindblad-Toh K."/>
        </authorList>
    </citation>
    <scope>NUCLEOTIDE SEQUENCE [LARGE SCALE GENOMIC DNA]</scope>
    <source>
        <strain evidence="17">JBL SC #1</strain>
    </source>
</reference>
<dbReference type="GO" id="GO:0005737">
    <property type="term" value="C:cytoplasm"/>
    <property type="evidence" value="ECO:0000318"/>
    <property type="project" value="GO_Central"/>
</dbReference>
<protein>
    <recommendedName>
        <fullName evidence="15">Alpha-galactosidase</fullName>
        <ecNumber evidence="15">3.2.1.-</ecNumber>
    </recommendedName>
</protein>
<comment type="subcellular location">
    <subcellularLocation>
        <location evidence="2">Lysosome</location>
    </subcellularLocation>
</comment>
<gene>
    <name evidence="17" type="primary">LOC100561397</name>
</gene>
<accession>H9GA27</accession>
<evidence type="ECO:0000256" key="8">
    <source>
        <dbReference type="ARBA" id="ARBA00023157"/>
    </source>
</evidence>
<dbReference type="GO" id="GO:0005576">
    <property type="term" value="C:extracellular region"/>
    <property type="evidence" value="ECO:0007669"/>
    <property type="project" value="UniProtKB-ARBA"/>
</dbReference>
<dbReference type="PRINTS" id="PR00740">
    <property type="entry name" value="GLHYDRLASE27"/>
</dbReference>
<keyword evidence="11 15" id="KW-0326">Glycosidase</keyword>
<dbReference type="GeneID" id="100561397"/>
<dbReference type="GO" id="GO:0004557">
    <property type="term" value="F:alpha-galactosidase activity"/>
    <property type="evidence" value="ECO:0000318"/>
    <property type="project" value="GO_Central"/>
</dbReference>